<evidence type="ECO:0000313" key="2">
    <source>
        <dbReference type="Proteomes" id="UP000253597"/>
    </source>
</evidence>
<reference evidence="1 2" key="1">
    <citation type="submission" date="2019-01" db="EMBL/GenBank/DDBJ databases">
        <title>Draft genome sequence of heavy metal resistant Bacillus cereus NWUAB01.</title>
        <authorList>
            <person name="Babalola O."/>
            <person name="Aremu B.R."/>
            <person name="Ayangbenro A.S."/>
        </authorList>
    </citation>
    <scope>NUCLEOTIDE SEQUENCE [LARGE SCALE GENOMIC DNA]</scope>
    <source>
        <strain evidence="1 2">NWUAB01</strain>
    </source>
</reference>
<name>A0A9X8IYH2_BACCE</name>
<protein>
    <submittedName>
        <fullName evidence="1">Uncharacterized protein</fullName>
    </submittedName>
</protein>
<accession>A0A9X8IYH2</accession>
<organism evidence="1 2">
    <name type="scientific">Bacillus cereus</name>
    <dbReference type="NCBI Taxonomy" id="1396"/>
    <lineage>
        <taxon>Bacteria</taxon>
        <taxon>Bacillati</taxon>
        <taxon>Bacillota</taxon>
        <taxon>Bacilli</taxon>
        <taxon>Bacillales</taxon>
        <taxon>Bacillaceae</taxon>
        <taxon>Bacillus</taxon>
        <taxon>Bacillus cereus group</taxon>
    </lineage>
</organism>
<sequence length="88" mass="9929">MEDNNLKAWITYEDSTVKHFGKDDSLDSVETWNQYSEVTVLSVYPPSSVAKGEMWGRGLFVVMNSEGDVCGFDGHFISFINPNTMELN</sequence>
<dbReference type="AlphaFoldDB" id="A0A9X8IYH2"/>
<dbReference type="Proteomes" id="UP000253597">
    <property type="component" value="Unassembled WGS sequence"/>
</dbReference>
<dbReference type="RefSeq" id="WP_113302941.1">
    <property type="nucleotide sequence ID" value="NZ_QNGD03000008.1"/>
</dbReference>
<proteinExistence type="predicted"/>
<dbReference type="EMBL" id="QNGD03000008">
    <property type="protein sequence ID" value="RWQ72985.1"/>
    <property type="molecule type" value="Genomic_DNA"/>
</dbReference>
<comment type="caution">
    <text evidence="1">The sequence shown here is derived from an EMBL/GenBank/DDBJ whole genome shotgun (WGS) entry which is preliminary data.</text>
</comment>
<gene>
    <name evidence="1" type="ORF">DR116_0016790</name>
</gene>
<evidence type="ECO:0000313" key="1">
    <source>
        <dbReference type="EMBL" id="RWQ72985.1"/>
    </source>
</evidence>